<dbReference type="EMBL" id="VUNG01000032">
    <property type="protein sequence ID" value="MST85244.1"/>
    <property type="molecule type" value="Genomic_DNA"/>
</dbReference>
<name>A0A7K0KHA9_9BACT</name>
<protein>
    <submittedName>
        <fullName evidence="2">Uncharacterized protein</fullName>
    </submittedName>
</protein>
<sequence length="351" mass="38886">MRKGNNNDNSSVKTNLAIVHGSMDFFRYLQEHSRDRFSRFEAYLYMLDKACTNYRPQNIDAKWIPAIGDGQFFITKTELAADWHWHRATVRDFLAKLTEFGCIVIEEHLKGILCTMTRLVVTVNPSVAISSSFEAMVKYAMYSWADGKLSSSQIIRLIGQIERGTKEMLAGSMVSGYTKKQLEDITRLAVHYAIESIIASYPGELRASKKIGCDFSLIDKRAVDFFDGYLDGNWKAFLALLFNKTEVALDQLVESMHLDSEERGDIFRELAEKAAGRRSASQAGHADSNDVSVPLPAALPSDDLSGPLNNPEQADADGQDETSSENGFKADASDSIGFIAKAADADAEGHL</sequence>
<feature type="compositionally biased region" description="Acidic residues" evidence="1">
    <location>
        <begin position="314"/>
        <end position="323"/>
    </location>
</feature>
<evidence type="ECO:0000313" key="3">
    <source>
        <dbReference type="Proteomes" id="UP000438914"/>
    </source>
</evidence>
<keyword evidence="3" id="KW-1185">Reference proteome</keyword>
<evidence type="ECO:0000313" key="2">
    <source>
        <dbReference type="EMBL" id="MST85244.1"/>
    </source>
</evidence>
<proteinExistence type="predicted"/>
<dbReference type="RefSeq" id="WP_154534830.1">
    <property type="nucleotide sequence ID" value="NZ_VUNG01000032.1"/>
</dbReference>
<dbReference type="AlphaFoldDB" id="A0A7K0KHA9"/>
<organism evidence="2 3">
    <name type="scientific">Hallella mizrahii</name>
    <dbReference type="NCBI Taxonomy" id="2606637"/>
    <lineage>
        <taxon>Bacteria</taxon>
        <taxon>Pseudomonadati</taxon>
        <taxon>Bacteroidota</taxon>
        <taxon>Bacteroidia</taxon>
        <taxon>Bacteroidales</taxon>
        <taxon>Prevotellaceae</taxon>
        <taxon>Hallella</taxon>
    </lineage>
</organism>
<feature type="region of interest" description="Disordered" evidence="1">
    <location>
        <begin position="278"/>
        <end position="331"/>
    </location>
</feature>
<accession>A0A7K0KHA9</accession>
<gene>
    <name evidence="2" type="ORF">FYJ73_11310</name>
</gene>
<reference evidence="2 3" key="1">
    <citation type="submission" date="2019-08" db="EMBL/GenBank/DDBJ databases">
        <title>In-depth cultivation of the pig gut microbiome towards novel bacterial diversity and tailored functional studies.</title>
        <authorList>
            <person name="Wylensek D."/>
            <person name="Hitch T.C.A."/>
            <person name="Clavel T."/>
        </authorList>
    </citation>
    <scope>NUCLEOTIDE SEQUENCE [LARGE SCALE GENOMIC DNA]</scope>
    <source>
        <strain evidence="2 3">LKV-178-WT-2A</strain>
    </source>
</reference>
<dbReference type="Proteomes" id="UP000438914">
    <property type="component" value="Unassembled WGS sequence"/>
</dbReference>
<comment type="caution">
    <text evidence="2">The sequence shown here is derived from an EMBL/GenBank/DDBJ whole genome shotgun (WGS) entry which is preliminary data.</text>
</comment>
<evidence type="ECO:0000256" key="1">
    <source>
        <dbReference type="SAM" id="MobiDB-lite"/>
    </source>
</evidence>